<comment type="similarity">
    <text evidence="1">Belongs to the 4HPPD family.</text>
</comment>
<dbReference type="GO" id="GO:0046872">
    <property type="term" value="F:metal ion binding"/>
    <property type="evidence" value="ECO:0007669"/>
    <property type="project" value="UniProtKB-KW"/>
</dbReference>
<dbReference type="InterPro" id="IPR029068">
    <property type="entry name" value="Glyas_Bleomycin-R_OHBP_Dase"/>
</dbReference>
<dbReference type="PROSITE" id="PS51819">
    <property type="entry name" value="VOC"/>
    <property type="match status" value="2"/>
</dbReference>
<name>A0A4P7IEL7_9ACTN</name>
<evidence type="ECO:0000313" key="7">
    <source>
        <dbReference type="EMBL" id="QBX54387.1"/>
    </source>
</evidence>
<dbReference type="Gene3D" id="3.10.180.10">
    <property type="entry name" value="2,3-Dihydroxybiphenyl 1,2-Dioxygenase, domain 1"/>
    <property type="match status" value="2"/>
</dbReference>
<reference evidence="7 8" key="1">
    <citation type="submission" date="2019-03" db="EMBL/GenBank/DDBJ databases">
        <title>Three New Species of Nocardioides, Nocardioides euryhalodurans sp. nov., Nocardioides seonyuensis sp. nov. and Nocardioides eburneoflavus sp. nov. Iolated from Soil.</title>
        <authorList>
            <person name="Roh S.G."/>
            <person name="Lee C."/>
            <person name="Kim M.-K."/>
            <person name="Kim S.B."/>
        </authorList>
    </citation>
    <scope>NUCLEOTIDE SEQUENCE [LARGE SCALE GENOMIC DNA]</scope>
    <source>
        <strain evidence="7 8">MMS17-SY207-3</strain>
    </source>
</reference>
<dbReference type="InterPro" id="IPR004360">
    <property type="entry name" value="Glyas_Fos-R_dOase_dom"/>
</dbReference>
<evidence type="ECO:0000256" key="5">
    <source>
        <dbReference type="PIRSR" id="PIRSR009283-1"/>
    </source>
</evidence>
<feature type="binding site" evidence="5">
    <location>
        <position position="295"/>
    </location>
    <ligand>
        <name>Fe cation</name>
        <dbReference type="ChEBI" id="CHEBI:24875"/>
    </ligand>
</feature>
<keyword evidence="7" id="KW-0223">Dioxygenase</keyword>
<dbReference type="PANTHER" id="PTHR11959:SF1">
    <property type="entry name" value="4-HYDROXYPHENYLPYRUVATE DIOXYGENASE"/>
    <property type="match status" value="1"/>
</dbReference>
<feature type="binding site" evidence="5">
    <location>
        <position position="376"/>
    </location>
    <ligand>
        <name>Fe cation</name>
        <dbReference type="ChEBI" id="CHEBI:24875"/>
    </ligand>
</feature>
<dbReference type="AlphaFoldDB" id="A0A4P7IEL7"/>
<keyword evidence="2 5" id="KW-0479">Metal-binding</keyword>
<feature type="domain" description="VOC" evidence="6">
    <location>
        <begin position="209"/>
        <end position="365"/>
    </location>
</feature>
<dbReference type="KEGG" id="nsn:EXE58_02155"/>
<dbReference type="CDD" id="cd08342">
    <property type="entry name" value="HPPD_N_like"/>
    <property type="match status" value="1"/>
</dbReference>
<dbReference type="EC" id="1.13.11.27" evidence="7"/>
<dbReference type="RefSeq" id="WP_135266360.1">
    <property type="nucleotide sequence ID" value="NZ_CP038436.1"/>
</dbReference>
<dbReference type="GO" id="GO:0006572">
    <property type="term" value="P:L-tyrosine catabolic process"/>
    <property type="evidence" value="ECO:0007669"/>
    <property type="project" value="TreeGrafter"/>
</dbReference>
<feature type="binding site" evidence="5">
    <location>
        <position position="212"/>
    </location>
    <ligand>
        <name>Fe cation</name>
        <dbReference type="ChEBI" id="CHEBI:24875"/>
    </ligand>
</feature>
<protein>
    <submittedName>
        <fullName evidence="7">4-hydroxyphenylpyruvate dioxygenase</fullName>
        <ecNumber evidence="7">1.13.11.27</ecNumber>
    </submittedName>
</protein>
<sequence length="408" mass="45318">MTDSTAAGSTLTVLTHEEEQAGLSLDQLKQLVGLVEYDGSADPFPVVAQDAVCFVVGNATQTATFYQLALGMELVAYRGPETGHRESKSYVLKSGSARFVFTGGVTPDSPVLDHHRKHGDGVVDLAIEVTDVDKCIEHARAQGATVLVEPHDESDEHGTVRIAAIATYGETRHTLVDRSRYDGPYLPGFVERQTTVARVEGHPKRLFQAIDHCVGNVELGRMDEWVEFYNKVLGFTNMAEFIGDDIATDYSALMSKVVASGNHRVKFPLNEPAIAKKKSQIDEYLEFYDGAGCQHIALATNDILRSVDILRDNGIEFLETPDSYYDDPELRARIGDVRVPIEELKKRKILVDRDEDGYLLQIFTKPMGDRPTVFYEFIERHGSLGFGKGNFKALFEAIEREQDARGNL</sequence>
<accession>A0A4P7IEL7</accession>
<keyword evidence="8" id="KW-1185">Reference proteome</keyword>
<dbReference type="OrthoDB" id="9780241at2"/>
<dbReference type="CDD" id="cd07250">
    <property type="entry name" value="HPPD_C_like"/>
    <property type="match status" value="1"/>
</dbReference>
<dbReference type="InterPro" id="IPR041736">
    <property type="entry name" value="4OHPhenylPyrv_dOase_N"/>
</dbReference>
<organism evidence="7 8">
    <name type="scientific">Nocardioides seonyuensis</name>
    <dbReference type="NCBI Taxonomy" id="2518371"/>
    <lineage>
        <taxon>Bacteria</taxon>
        <taxon>Bacillati</taxon>
        <taxon>Actinomycetota</taxon>
        <taxon>Actinomycetes</taxon>
        <taxon>Propionibacteriales</taxon>
        <taxon>Nocardioidaceae</taxon>
        <taxon>Nocardioides</taxon>
    </lineage>
</organism>
<evidence type="ECO:0000256" key="4">
    <source>
        <dbReference type="ARBA" id="ARBA00023004"/>
    </source>
</evidence>
<dbReference type="InterPro" id="IPR005956">
    <property type="entry name" value="4OHPhenylPyrv_dOase"/>
</dbReference>
<dbReference type="Pfam" id="PF00903">
    <property type="entry name" value="Glyoxalase"/>
    <property type="match status" value="2"/>
</dbReference>
<keyword evidence="7" id="KW-0560">Oxidoreductase</keyword>
<proteinExistence type="inferred from homology"/>
<evidence type="ECO:0000256" key="1">
    <source>
        <dbReference type="ARBA" id="ARBA00005877"/>
    </source>
</evidence>
<dbReference type="SUPFAM" id="SSF54593">
    <property type="entry name" value="Glyoxalase/Bleomycin resistance protein/Dihydroxybiphenyl dioxygenase"/>
    <property type="match status" value="1"/>
</dbReference>
<evidence type="ECO:0000256" key="2">
    <source>
        <dbReference type="ARBA" id="ARBA00022723"/>
    </source>
</evidence>
<feature type="domain" description="VOC" evidence="6">
    <location>
        <begin position="48"/>
        <end position="178"/>
    </location>
</feature>
<keyword evidence="3" id="KW-0677">Repeat</keyword>
<dbReference type="EMBL" id="CP038436">
    <property type="protein sequence ID" value="QBX54387.1"/>
    <property type="molecule type" value="Genomic_DNA"/>
</dbReference>
<dbReference type="NCBIfam" id="TIGR01263">
    <property type="entry name" value="4HPPD"/>
    <property type="match status" value="1"/>
</dbReference>
<gene>
    <name evidence="7" type="primary">hppD</name>
    <name evidence="7" type="ORF">EXE58_02155</name>
</gene>
<dbReference type="PANTHER" id="PTHR11959">
    <property type="entry name" value="4-HYDROXYPHENYLPYRUVATE DIOXYGENASE"/>
    <property type="match status" value="1"/>
</dbReference>
<dbReference type="Proteomes" id="UP000294853">
    <property type="component" value="Chromosome"/>
</dbReference>
<evidence type="ECO:0000256" key="3">
    <source>
        <dbReference type="ARBA" id="ARBA00022737"/>
    </source>
</evidence>
<dbReference type="InterPro" id="IPR037523">
    <property type="entry name" value="VOC_core"/>
</dbReference>
<evidence type="ECO:0000259" key="6">
    <source>
        <dbReference type="PROSITE" id="PS51819"/>
    </source>
</evidence>
<dbReference type="GO" id="GO:0003868">
    <property type="term" value="F:4-hydroxyphenylpyruvate dioxygenase activity"/>
    <property type="evidence" value="ECO:0007669"/>
    <property type="project" value="UniProtKB-EC"/>
</dbReference>
<evidence type="ECO:0000313" key="8">
    <source>
        <dbReference type="Proteomes" id="UP000294853"/>
    </source>
</evidence>
<dbReference type="InterPro" id="IPR041735">
    <property type="entry name" value="4OHPhenylPyrv_dOase_C"/>
</dbReference>
<keyword evidence="4 5" id="KW-0408">Iron</keyword>
<keyword evidence="7" id="KW-0670">Pyruvate</keyword>
<comment type="cofactor">
    <cofactor evidence="5">
        <name>Fe cation</name>
        <dbReference type="ChEBI" id="CHEBI:24875"/>
    </cofactor>
    <text evidence="5">Binds 1 Fe cation per subunit.</text>
</comment>
<dbReference type="PIRSF" id="PIRSF009283">
    <property type="entry name" value="HPP_dOase"/>
    <property type="match status" value="1"/>
</dbReference>
<dbReference type="FunFam" id="3.10.180.10:FF:000001">
    <property type="entry name" value="4-hydroxyphenylpyruvate dioxygenase"/>
    <property type="match status" value="1"/>
</dbReference>